<evidence type="ECO:0000256" key="1">
    <source>
        <dbReference type="SAM" id="Phobius"/>
    </source>
</evidence>
<accession>A0ABS3TFN7</accession>
<feature type="transmembrane region" description="Helical" evidence="1">
    <location>
        <begin position="96"/>
        <end position="114"/>
    </location>
</feature>
<evidence type="ECO:0000313" key="3">
    <source>
        <dbReference type="EMBL" id="MBO3272481.1"/>
    </source>
</evidence>
<sequence>MNKVTINTTGKSEKKYIQGLDFLRAIAALSVCLFHFSGAALPKVINVYMKPTFSYGWLGVDIFFVISGFIIPYSLLGKQYSVRDFGSYIIKRIIRINPPAYIAMFLVLLQWLLIDCFINHNRVYTGEITLMQIFHNLLFTVPFTEYKWIVGIFWTLAIEFQFYIFIGLLFGFLFESKRLWKFVIGYLVVSLFQFLPFTDFRNFFHFSSLFAMGGITLLHHQRHVSKKEYGLIMLLFTGVSYWQLDVAITLTGVLTSLSIIFVSMENRLFSFIGKMSYSFYLIHVLVGTTLEFIFIKIISPDTEVRKAAITLLCIMGALLGSYIFYIFIEKPFIELAKRYGKSKI</sequence>
<evidence type="ECO:0000313" key="4">
    <source>
        <dbReference type="Proteomes" id="UP000670527"/>
    </source>
</evidence>
<evidence type="ECO:0000259" key="2">
    <source>
        <dbReference type="Pfam" id="PF01757"/>
    </source>
</evidence>
<dbReference type="GO" id="GO:0016746">
    <property type="term" value="F:acyltransferase activity"/>
    <property type="evidence" value="ECO:0007669"/>
    <property type="project" value="UniProtKB-KW"/>
</dbReference>
<name>A0ABS3TFN7_9BACT</name>
<keyword evidence="1" id="KW-0812">Transmembrane</keyword>
<feature type="transmembrane region" description="Helical" evidence="1">
    <location>
        <begin position="21"/>
        <end position="41"/>
    </location>
</feature>
<keyword evidence="1" id="KW-0472">Membrane</keyword>
<feature type="transmembrane region" description="Helical" evidence="1">
    <location>
        <begin position="276"/>
        <end position="295"/>
    </location>
</feature>
<proteinExistence type="predicted"/>
<feature type="transmembrane region" description="Helical" evidence="1">
    <location>
        <begin position="148"/>
        <end position="172"/>
    </location>
</feature>
<comment type="caution">
    <text evidence="3">The sequence shown here is derived from an EMBL/GenBank/DDBJ whole genome shotgun (WGS) entry which is preliminary data.</text>
</comment>
<dbReference type="PANTHER" id="PTHR23028:SF53">
    <property type="entry name" value="ACYL_TRANSF_3 DOMAIN-CONTAINING PROTEIN"/>
    <property type="match status" value="1"/>
</dbReference>
<reference evidence="3 4" key="1">
    <citation type="submission" date="2021-03" db="EMBL/GenBank/DDBJ databases">
        <authorList>
            <person name="Kim M.K."/>
        </authorList>
    </citation>
    <scope>NUCLEOTIDE SEQUENCE [LARGE SCALE GENOMIC DNA]</scope>
    <source>
        <strain evidence="3 4">BT507</strain>
    </source>
</reference>
<dbReference type="PANTHER" id="PTHR23028">
    <property type="entry name" value="ACETYLTRANSFERASE"/>
    <property type="match status" value="1"/>
</dbReference>
<feature type="transmembrane region" description="Helical" evidence="1">
    <location>
        <begin position="307"/>
        <end position="328"/>
    </location>
</feature>
<keyword evidence="3" id="KW-0808">Transferase</keyword>
<dbReference type="RefSeq" id="WP_208308733.1">
    <property type="nucleotide sequence ID" value="NZ_JAGETX010000013.1"/>
</dbReference>
<dbReference type="Pfam" id="PF01757">
    <property type="entry name" value="Acyl_transf_3"/>
    <property type="match status" value="1"/>
</dbReference>
<dbReference type="InterPro" id="IPR002656">
    <property type="entry name" value="Acyl_transf_3_dom"/>
</dbReference>
<feature type="transmembrane region" description="Helical" evidence="1">
    <location>
        <begin position="53"/>
        <end position="76"/>
    </location>
</feature>
<feature type="transmembrane region" description="Helical" evidence="1">
    <location>
        <begin position="179"/>
        <end position="197"/>
    </location>
</feature>
<keyword evidence="1" id="KW-1133">Transmembrane helix</keyword>
<feature type="domain" description="Acyltransferase 3" evidence="2">
    <location>
        <begin position="18"/>
        <end position="325"/>
    </location>
</feature>
<dbReference type="InterPro" id="IPR050879">
    <property type="entry name" value="Acyltransferase_3"/>
</dbReference>
<dbReference type="Proteomes" id="UP000670527">
    <property type="component" value="Unassembled WGS sequence"/>
</dbReference>
<keyword evidence="3" id="KW-0012">Acyltransferase</keyword>
<organism evidence="3 4">
    <name type="scientific">Hymenobacter defluvii</name>
    <dbReference type="NCBI Taxonomy" id="2054411"/>
    <lineage>
        <taxon>Bacteria</taxon>
        <taxon>Pseudomonadati</taxon>
        <taxon>Bacteroidota</taxon>
        <taxon>Cytophagia</taxon>
        <taxon>Cytophagales</taxon>
        <taxon>Hymenobacteraceae</taxon>
        <taxon>Hymenobacter</taxon>
    </lineage>
</organism>
<protein>
    <submittedName>
        <fullName evidence="3">Acyltransferase</fullName>
    </submittedName>
</protein>
<feature type="transmembrane region" description="Helical" evidence="1">
    <location>
        <begin position="231"/>
        <end position="264"/>
    </location>
</feature>
<gene>
    <name evidence="3" type="ORF">J4D97_17640</name>
</gene>
<dbReference type="EMBL" id="JAGETX010000013">
    <property type="protein sequence ID" value="MBO3272481.1"/>
    <property type="molecule type" value="Genomic_DNA"/>
</dbReference>
<keyword evidence="4" id="KW-1185">Reference proteome</keyword>